<dbReference type="EMBL" id="WUUL01000019">
    <property type="protein sequence ID" value="MXQ55823.1"/>
    <property type="molecule type" value="Genomic_DNA"/>
</dbReference>
<evidence type="ECO:0000259" key="1">
    <source>
        <dbReference type="Pfam" id="PF03466"/>
    </source>
</evidence>
<dbReference type="GO" id="GO:0005829">
    <property type="term" value="C:cytosol"/>
    <property type="evidence" value="ECO:0007669"/>
    <property type="project" value="TreeGrafter"/>
</dbReference>
<comment type="caution">
    <text evidence="2">The sequence shown here is derived from an EMBL/GenBank/DDBJ whole genome shotgun (WGS) entry which is preliminary data.</text>
</comment>
<reference evidence="2 3" key="1">
    <citation type="submission" date="2019-12" db="EMBL/GenBank/DDBJ databases">
        <title>Whole-genome analyses of novel actinobacteria.</title>
        <authorList>
            <person name="Sahin N."/>
            <person name="Saygin H."/>
        </authorList>
    </citation>
    <scope>NUCLEOTIDE SEQUENCE [LARGE SCALE GENOMIC DNA]</scope>
    <source>
        <strain evidence="2 3">KC615</strain>
    </source>
</reference>
<gene>
    <name evidence="2" type="ORF">GSM42_19260</name>
</gene>
<evidence type="ECO:0000313" key="3">
    <source>
        <dbReference type="Proteomes" id="UP000430692"/>
    </source>
</evidence>
<dbReference type="PANTHER" id="PTHR30419">
    <property type="entry name" value="HTH-TYPE TRANSCRIPTIONAL REGULATOR YBHD"/>
    <property type="match status" value="1"/>
</dbReference>
<dbReference type="Proteomes" id="UP000430692">
    <property type="component" value="Unassembled WGS sequence"/>
</dbReference>
<protein>
    <recommendedName>
        <fullName evidence="1">LysR substrate-binding domain-containing protein</fullName>
    </recommendedName>
</protein>
<sequence>MGITTPDFINSHYSWHLLGKFELFLTLPLDHKRANKKNIYLEEIGDEPYIGLKSSYGVGSMIDTMFANQQITPRTVFQADELDTVAGLVSTGLGISFLPKTISLQSFPLVWLPVTAPECEVSVSVIWKKGDFFPKYPKYFLISFRIVRIRIGIFTRLKIPSQTKVRLGIFCILIHLFFT</sequence>
<dbReference type="InterPro" id="IPR050950">
    <property type="entry name" value="HTH-type_LysR_regulators"/>
</dbReference>
<dbReference type="AlphaFoldDB" id="A0A6I4VY81"/>
<dbReference type="SUPFAM" id="SSF53850">
    <property type="entry name" value="Periplasmic binding protein-like II"/>
    <property type="match status" value="1"/>
</dbReference>
<dbReference type="Gene3D" id="3.40.190.290">
    <property type="match status" value="1"/>
</dbReference>
<dbReference type="Pfam" id="PF03466">
    <property type="entry name" value="LysR_substrate"/>
    <property type="match status" value="1"/>
</dbReference>
<accession>A0A6I4VY81</accession>
<dbReference type="PANTHER" id="PTHR30419:SF28">
    <property type="entry name" value="HTH-TYPE TRANSCRIPTIONAL REGULATOR BSDA"/>
    <property type="match status" value="1"/>
</dbReference>
<proteinExistence type="predicted"/>
<evidence type="ECO:0000313" key="2">
    <source>
        <dbReference type="EMBL" id="MXQ55823.1"/>
    </source>
</evidence>
<feature type="domain" description="LysR substrate-binding" evidence="1">
    <location>
        <begin position="2"/>
        <end position="131"/>
    </location>
</feature>
<organism evidence="2 3">
    <name type="scientific">Shimazuella alba</name>
    <dbReference type="NCBI Taxonomy" id="2690964"/>
    <lineage>
        <taxon>Bacteria</taxon>
        <taxon>Bacillati</taxon>
        <taxon>Bacillota</taxon>
        <taxon>Bacilli</taxon>
        <taxon>Bacillales</taxon>
        <taxon>Thermoactinomycetaceae</taxon>
        <taxon>Shimazuella</taxon>
    </lineage>
</organism>
<dbReference type="GO" id="GO:0006355">
    <property type="term" value="P:regulation of DNA-templated transcription"/>
    <property type="evidence" value="ECO:0007669"/>
    <property type="project" value="TreeGrafter"/>
</dbReference>
<name>A0A6I4VY81_9BACL</name>
<dbReference type="InterPro" id="IPR005119">
    <property type="entry name" value="LysR_subst-bd"/>
</dbReference>
<keyword evidence="3" id="KW-1185">Reference proteome</keyword>